<gene>
    <name evidence="1" type="ORF">E6Q69_16405</name>
</gene>
<sequence length="209" mass="23291">MPFLDLPPPMEERVVCSVIAAVKYELPANIVLAVAGQEGGKPGQWVKNKNGTYDVGTMQFNTGYLADLAKYGITAQDVEKPGCYPYELAAWRIRGHVRNDQGDLWTRVANYHSRTPEHNQKYRALIMRRASEWADWLDKHFVTHQVAQQSITQPANSPVTSQVAAIEPKAVSTPVEEAQPKAGAARKYTLAQADYTPRQITVKPQSETN</sequence>
<comment type="caution">
    <text evidence="1">The sequence shown here is derived from an EMBL/GenBank/DDBJ whole genome shotgun (WGS) entry which is preliminary data.</text>
</comment>
<dbReference type="NCBIfam" id="NF010463">
    <property type="entry name" value="PRK13888.1"/>
    <property type="match status" value="1"/>
</dbReference>
<dbReference type="InterPro" id="IPR023346">
    <property type="entry name" value="Lysozyme-like_dom_sf"/>
</dbReference>
<dbReference type="EMBL" id="SSFO01000276">
    <property type="protein sequence ID" value="TXI28406.1"/>
    <property type="molecule type" value="Genomic_DNA"/>
</dbReference>
<reference evidence="1 2" key="1">
    <citation type="submission" date="2018-09" db="EMBL/GenBank/DDBJ databases">
        <title>Metagenome Assembled Genomes from an Advanced Water Purification Facility.</title>
        <authorList>
            <person name="Stamps B.W."/>
            <person name="Spear J.R."/>
        </authorList>
    </citation>
    <scope>NUCLEOTIDE SEQUENCE [LARGE SCALE GENOMIC DNA]</scope>
    <source>
        <strain evidence="1">Bin_52_1</strain>
    </source>
</reference>
<dbReference type="CDD" id="cd13400">
    <property type="entry name" value="LT_IagB-like"/>
    <property type="match status" value="1"/>
</dbReference>
<dbReference type="SUPFAM" id="SSF53955">
    <property type="entry name" value="Lysozyme-like"/>
    <property type="match status" value="1"/>
</dbReference>
<accession>A0A5C7VRM9</accession>
<evidence type="ECO:0000313" key="2">
    <source>
        <dbReference type="Proteomes" id="UP000321110"/>
    </source>
</evidence>
<organism evidence="1 2">
    <name type="scientific">Aquipseudomonas alcaligenes</name>
    <name type="common">Pseudomonas alcaligenes</name>
    <dbReference type="NCBI Taxonomy" id="43263"/>
    <lineage>
        <taxon>Bacteria</taxon>
        <taxon>Pseudomonadati</taxon>
        <taxon>Pseudomonadota</taxon>
        <taxon>Gammaproteobacteria</taxon>
        <taxon>Pseudomonadales</taxon>
        <taxon>Pseudomonadaceae</taxon>
        <taxon>Aquipseudomonas</taxon>
    </lineage>
</organism>
<dbReference type="Proteomes" id="UP000321110">
    <property type="component" value="Unassembled WGS sequence"/>
</dbReference>
<protein>
    <submittedName>
        <fullName evidence="1">Muramidase</fullName>
    </submittedName>
</protein>
<proteinExistence type="predicted"/>
<dbReference type="AlphaFoldDB" id="A0A5C7VRM9"/>
<evidence type="ECO:0000313" key="1">
    <source>
        <dbReference type="EMBL" id="TXI28406.1"/>
    </source>
</evidence>
<name>A0A5C7VRM9_AQUAC</name>